<dbReference type="InterPro" id="IPR017850">
    <property type="entry name" value="Alkaline_phosphatase_core_sf"/>
</dbReference>
<evidence type="ECO:0000256" key="4">
    <source>
        <dbReference type="ARBA" id="ARBA00022692"/>
    </source>
</evidence>
<dbReference type="CDD" id="cd16015">
    <property type="entry name" value="LTA_synthase"/>
    <property type="match status" value="1"/>
</dbReference>
<accession>A0ABU0DZ40</accession>
<dbReference type="InterPro" id="IPR000917">
    <property type="entry name" value="Sulfatase_N"/>
</dbReference>
<feature type="transmembrane region" description="Helical" evidence="7">
    <location>
        <begin position="80"/>
        <end position="106"/>
    </location>
</feature>
<dbReference type="PANTHER" id="PTHR47371:SF3">
    <property type="entry name" value="PHOSPHOGLYCEROL TRANSFERASE I"/>
    <property type="match status" value="1"/>
</dbReference>
<dbReference type="SUPFAM" id="SSF53649">
    <property type="entry name" value="Alkaline phosphatase-like"/>
    <property type="match status" value="1"/>
</dbReference>
<keyword evidence="9" id="KW-0808">Transferase</keyword>
<protein>
    <submittedName>
        <fullName evidence="9">Phosphoglycerol transferase</fullName>
        <ecNumber evidence="9">2.7.8.20</ecNumber>
    </submittedName>
</protein>
<name>A0ABU0DZ40_9FIRM</name>
<sequence length="473" mass="54334">MVIGILIILISATLYTSAKWALSYFGLSCFEQIIFHLKVPLEGTNTDFIFDWIKKCFVKACIFTAILCAPLLIETYAENFTIIAIVAGIILLILAAHEVGLFMFVINLFRKSNFYEDNYVDTKSVELTFPEKKRNLIYIYVESLETTYTSKENGGNHKHDLIYPLSTYGLEHINFSHNQQLGGAKVVSGTGWTTGGIVAQSAGIPLLVPISQKRFSNKTDFFPGIYALGDILEDQGYNQEYLIGSDAIFGGREFYFKKHGNYKIFDLKSAYKDSKIPADYKEFWGYEDEKLFAFAKEEVTALAKEDKPFNFTMLTVDTHHPYGYKCHKCEDQYDERLSNIIACNCKQVGEFVEWIQQQPFYENTTIVITGDHLSMAAEYINDTYDKNYERTIFNSFINSPVEAQKMKDRQFTSFDMFPTTLASMGVRMDTNQLGLGVNLFSEQETLLEKYGFDYMDQQLRKQSKLYKQKLLKK</sequence>
<evidence type="ECO:0000256" key="3">
    <source>
        <dbReference type="ARBA" id="ARBA00022475"/>
    </source>
</evidence>
<feature type="domain" description="Sulfatase N-terminal" evidence="8">
    <location>
        <begin position="227"/>
        <end position="426"/>
    </location>
</feature>
<dbReference type="GO" id="GO:0008960">
    <property type="term" value="F:phosphatidylglycerol-membrane-oligosaccharide glycerophosphotransferase activity"/>
    <property type="evidence" value="ECO:0007669"/>
    <property type="project" value="UniProtKB-EC"/>
</dbReference>
<keyword evidence="4 7" id="KW-0812">Transmembrane</keyword>
<dbReference type="EC" id="2.7.8.20" evidence="9"/>
<evidence type="ECO:0000256" key="5">
    <source>
        <dbReference type="ARBA" id="ARBA00022989"/>
    </source>
</evidence>
<evidence type="ECO:0000256" key="6">
    <source>
        <dbReference type="ARBA" id="ARBA00023136"/>
    </source>
</evidence>
<dbReference type="InterPro" id="IPR050448">
    <property type="entry name" value="OpgB/LTA_synthase_biosynth"/>
</dbReference>
<organism evidence="9 10">
    <name type="scientific">Breznakia pachnodae</name>
    <dbReference type="NCBI Taxonomy" id="265178"/>
    <lineage>
        <taxon>Bacteria</taxon>
        <taxon>Bacillati</taxon>
        <taxon>Bacillota</taxon>
        <taxon>Erysipelotrichia</taxon>
        <taxon>Erysipelotrichales</taxon>
        <taxon>Erysipelotrichaceae</taxon>
        <taxon>Breznakia</taxon>
    </lineage>
</organism>
<dbReference type="Pfam" id="PF00884">
    <property type="entry name" value="Sulfatase"/>
    <property type="match status" value="1"/>
</dbReference>
<comment type="caution">
    <text evidence="9">The sequence shown here is derived from an EMBL/GenBank/DDBJ whole genome shotgun (WGS) entry which is preliminary data.</text>
</comment>
<evidence type="ECO:0000313" key="9">
    <source>
        <dbReference type="EMBL" id="MDQ0359779.1"/>
    </source>
</evidence>
<keyword evidence="5 7" id="KW-1133">Transmembrane helix</keyword>
<proteinExistence type="predicted"/>
<comment type="subcellular location">
    <subcellularLocation>
        <location evidence="1">Cell membrane</location>
        <topology evidence="1">Multi-pass membrane protein</topology>
    </subcellularLocation>
</comment>
<dbReference type="Proteomes" id="UP001230220">
    <property type="component" value="Unassembled WGS sequence"/>
</dbReference>
<dbReference type="EMBL" id="JAUSUR010000001">
    <property type="protein sequence ID" value="MDQ0359779.1"/>
    <property type="molecule type" value="Genomic_DNA"/>
</dbReference>
<dbReference type="Gene3D" id="3.40.720.10">
    <property type="entry name" value="Alkaline Phosphatase, subunit A"/>
    <property type="match status" value="1"/>
</dbReference>
<evidence type="ECO:0000259" key="8">
    <source>
        <dbReference type="Pfam" id="PF00884"/>
    </source>
</evidence>
<evidence type="ECO:0000256" key="2">
    <source>
        <dbReference type="ARBA" id="ARBA00004936"/>
    </source>
</evidence>
<comment type="pathway">
    <text evidence="2">Cell wall biogenesis; lipoteichoic acid biosynthesis.</text>
</comment>
<evidence type="ECO:0000313" key="10">
    <source>
        <dbReference type="Proteomes" id="UP001230220"/>
    </source>
</evidence>
<gene>
    <name evidence="9" type="ORF">J2S15_000510</name>
</gene>
<dbReference type="RefSeq" id="WP_307405177.1">
    <property type="nucleotide sequence ID" value="NZ_JAUSUR010000001.1"/>
</dbReference>
<reference evidence="9 10" key="1">
    <citation type="submission" date="2023-07" db="EMBL/GenBank/DDBJ databases">
        <title>Genomic Encyclopedia of Type Strains, Phase IV (KMG-IV): sequencing the most valuable type-strain genomes for metagenomic binning, comparative biology and taxonomic classification.</title>
        <authorList>
            <person name="Goeker M."/>
        </authorList>
    </citation>
    <scope>NUCLEOTIDE SEQUENCE [LARGE SCALE GENOMIC DNA]</scope>
    <source>
        <strain evidence="9 10">DSM 16784</strain>
    </source>
</reference>
<evidence type="ECO:0000256" key="7">
    <source>
        <dbReference type="SAM" id="Phobius"/>
    </source>
</evidence>
<dbReference type="PANTHER" id="PTHR47371">
    <property type="entry name" value="LIPOTEICHOIC ACID SYNTHASE"/>
    <property type="match status" value="1"/>
</dbReference>
<feature type="transmembrane region" description="Helical" evidence="7">
    <location>
        <begin position="52"/>
        <end position="73"/>
    </location>
</feature>
<keyword evidence="10" id="KW-1185">Reference proteome</keyword>
<keyword evidence="6 7" id="KW-0472">Membrane</keyword>
<evidence type="ECO:0000256" key="1">
    <source>
        <dbReference type="ARBA" id="ARBA00004651"/>
    </source>
</evidence>
<keyword evidence="3" id="KW-1003">Cell membrane</keyword>